<dbReference type="EMBL" id="JACIBU010000001">
    <property type="protein sequence ID" value="MBB3677535.1"/>
    <property type="molecule type" value="Genomic_DNA"/>
</dbReference>
<evidence type="ECO:0000313" key="5">
    <source>
        <dbReference type="Proteomes" id="UP000580718"/>
    </source>
</evidence>
<feature type="region of interest" description="Disordered" evidence="1">
    <location>
        <begin position="1"/>
        <end position="32"/>
    </location>
</feature>
<evidence type="ECO:0000313" key="3">
    <source>
        <dbReference type="EMBL" id="PZA19629.1"/>
    </source>
</evidence>
<dbReference type="OrthoDB" id="69764at2"/>
<evidence type="ECO:0000256" key="1">
    <source>
        <dbReference type="SAM" id="MobiDB-lite"/>
    </source>
</evidence>
<dbReference type="RefSeq" id="WP_110553944.1">
    <property type="nucleotide sequence ID" value="NZ_JACIBU010000001.1"/>
</dbReference>
<protein>
    <submittedName>
        <fullName evidence="3">DUF3224 domain-containing protein</fullName>
    </submittedName>
</protein>
<name>A0A323V480_9ACTN</name>
<comment type="caution">
    <text evidence="3">The sequence shown here is derived from an EMBL/GenBank/DDBJ whole genome shotgun (WGS) entry which is preliminary data.</text>
</comment>
<dbReference type="Gene3D" id="2.40.350.10">
    <property type="entry name" value="SO1590-like"/>
    <property type="match status" value="1"/>
</dbReference>
<dbReference type="InterPro" id="IPR021607">
    <property type="entry name" value="DUF3224"/>
</dbReference>
<organism evidence="3 4">
    <name type="scientific">Modestobacter versicolor</name>
    <dbReference type="NCBI Taxonomy" id="429133"/>
    <lineage>
        <taxon>Bacteria</taxon>
        <taxon>Bacillati</taxon>
        <taxon>Actinomycetota</taxon>
        <taxon>Actinomycetes</taxon>
        <taxon>Geodermatophilales</taxon>
        <taxon>Geodermatophilaceae</taxon>
        <taxon>Modestobacter</taxon>
    </lineage>
</organism>
<dbReference type="Proteomes" id="UP000247602">
    <property type="component" value="Unassembled WGS sequence"/>
</dbReference>
<gene>
    <name evidence="3" type="ORF">DMO24_19690</name>
    <name evidence="2" type="ORF">FHX36_003270</name>
</gene>
<reference evidence="3 4" key="1">
    <citation type="submission" date="2018-06" db="EMBL/GenBank/DDBJ databases">
        <title>Draft genome sequence of Modestobacter versicolor CP153-2.</title>
        <authorList>
            <person name="Gundlapally S.R."/>
        </authorList>
    </citation>
    <scope>NUCLEOTIDE SEQUENCE [LARGE SCALE GENOMIC DNA]</scope>
    <source>
        <strain evidence="3 4">CP153-2</strain>
    </source>
</reference>
<dbReference type="AlphaFoldDB" id="A0A323V480"/>
<dbReference type="Pfam" id="PF11528">
    <property type="entry name" value="DUF3224"/>
    <property type="match status" value="1"/>
</dbReference>
<keyword evidence="4" id="KW-1185">Reference proteome</keyword>
<dbReference type="EMBL" id="QKNV01000297">
    <property type="protein sequence ID" value="PZA19629.1"/>
    <property type="molecule type" value="Genomic_DNA"/>
</dbReference>
<proteinExistence type="predicted"/>
<dbReference type="SUPFAM" id="SSF159238">
    <property type="entry name" value="SO1590-like"/>
    <property type="match status" value="1"/>
</dbReference>
<accession>A0A323V480</accession>
<evidence type="ECO:0000313" key="2">
    <source>
        <dbReference type="EMBL" id="MBB3677535.1"/>
    </source>
</evidence>
<evidence type="ECO:0000313" key="4">
    <source>
        <dbReference type="Proteomes" id="UP000247602"/>
    </source>
</evidence>
<reference evidence="2 5" key="2">
    <citation type="submission" date="2020-08" db="EMBL/GenBank/DDBJ databases">
        <title>Sequencing the genomes of 1000 actinobacteria strains.</title>
        <authorList>
            <person name="Klenk H.-P."/>
        </authorList>
    </citation>
    <scope>NUCLEOTIDE SEQUENCE [LARGE SCALE GENOMIC DNA]</scope>
    <source>
        <strain evidence="2 5">DSM 16678</strain>
    </source>
</reference>
<feature type="compositionally biased region" description="Pro residues" evidence="1">
    <location>
        <begin position="19"/>
        <end position="28"/>
    </location>
</feature>
<dbReference type="InterPro" id="IPR023159">
    <property type="entry name" value="SO1590-like_sf"/>
</dbReference>
<sequence length="131" mass="13268">MELHLDAPFTLDTWDAVPDPAPSEPGAPPTGRVELAKTYTGEALSGSATGHALTCQGERGASYVAQERVTGTLAGRRGSFVLEHGASMGEGVATVQWARVVAGSGTGELAGLTGTGTVAHELLTLDVVLPG</sequence>
<dbReference type="Proteomes" id="UP000580718">
    <property type="component" value="Unassembled WGS sequence"/>
</dbReference>